<evidence type="ECO:0000256" key="2">
    <source>
        <dbReference type="ARBA" id="ARBA00023157"/>
    </source>
</evidence>
<dbReference type="CDD" id="cd00063">
    <property type="entry name" value="FN3"/>
    <property type="match status" value="3"/>
</dbReference>
<feature type="domain" description="Ig-like" evidence="3">
    <location>
        <begin position="8"/>
        <end position="95"/>
    </location>
</feature>
<dbReference type="PANTHER" id="PTHR44170:SF6">
    <property type="entry name" value="CONTACTIN"/>
    <property type="match status" value="1"/>
</dbReference>
<dbReference type="SUPFAM" id="SSF49265">
    <property type="entry name" value="Fibronectin type III"/>
    <property type="match status" value="2"/>
</dbReference>
<dbReference type="RefSeq" id="XP_022258775.1">
    <property type="nucleotide sequence ID" value="XM_022403067.1"/>
</dbReference>
<feature type="domain" description="Fibronectin type-III" evidence="4">
    <location>
        <begin position="376"/>
        <end position="473"/>
    </location>
</feature>
<dbReference type="InterPro" id="IPR003599">
    <property type="entry name" value="Ig_sub"/>
</dbReference>
<dbReference type="SUPFAM" id="SSF48726">
    <property type="entry name" value="Immunoglobulin"/>
    <property type="match status" value="4"/>
</dbReference>
<dbReference type="InterPro" id="IPR036179">
    <property type="entry name" value="Ig-like_dom_sf"/>
</dbReference>
<proteinExistence type="predicted"/>
<evidence type="ECO:0000313" key="6">
    <source>
        <dbReference type="RefSeq" id="XP_022258775.1"/>
    </source>
</evidence>
<gene>
    <name evidence="6" type="primary">LOC106474762</name>
</gene>
<evidence type="ECO:0000259" key="3">
    <source>
        <dbReference type="PROSITE" id="PS50835"/>
    </source>
</evidence>
<dbReference type="InterPro" id="IPR013098">
    <property type="entry name" value="Ig_I-set"/>
</dbReference>
<dbReference type="SMART" id="SM00408">
    <property type="entry name" value="IGc2"/>
    <property type="match status" value="4"/>
</dbReference>
<dbReference type="Pfam" id="PF13927">
    <property type="entry name" value="Ig_3"/>
    <property type="match status" value="1"/>
</dbReference>
<dbReference type="Pfam" id="PF07679">
    <property type="entry name" value="I-set"/>
    <property type="match status" value="3"/>
</dbReference>
<evidence type="ECO:0000256" key="1">
    <source>
        <dbReference type="ARBA" id="ARBA00022737"/>
    </source>
</evidence>
<keyword evidence="5" id="KW-1185">Reference proteome</keyword>
<feature type="non-terminal residue" evidence="6">
    <location>
        <position position="1"/>
    </location>
</feature>
<dbReference type="PROSITE" id="PS50853">
    <property type="entry name" value="FN3"/>
    <property type="match status" value="3"/>
</dbReference>
<dbReference type="InterPro" id="IPR003961">
    <property type="entry name" value="FN3_dom"/>
</dbReference>
<sequence>SGSGSHRPIKQYISPPNIVALRGQALELSCIYGGTPLPDIEWKKKGGNLATDRFTFINYGKTLKIRKVDFEDEGTYECTASNGVGSQQTHAMAVTVQASPFWITSPTDTSAAEEESVRFECKATGVPEPKLQWLVNGVPIEDAKPNPRRKVEGDVMIIENLAKTDTAVYQCNASNVHGYAFADFYMNVLALPPTIIEAPEVESTAVVTSTITLQCRVFGAPQPEVTWMRDGQELTGGRYQVLENGGLKISDVLVTDRGEYTCYATNKFGDTSASGVLDVKGKTRITQPPENFEVAAGKSATFRCNAEADPSLELTIEWQFNDQPVDFDQDPRMVQAADNSLTITKTLELDSGVYTCVAHTVLDEDTAWATLTVQDVPNAPKIKDVECDGLIALVEWQPMGDRRAPILSYTIQYNTSFTPDTWEDAFINIPAPDTRFKVSMTPWANYTFRVIARNKIGPSLPSGSSQRCTTPADVPFKNPDKVMSHGTNKHNLVISWTPMSKIEHNGPGFFYKVFWKREDLHGAQWETVVIADWQQNEYVVDNQPTFTEYRLKVEAHNKIGQAHVPAAEVLGYSGEDRPLDAPTNFKLNFIKNAHSAMFSWDPVSPVSIRGHFRGYKIQTWTPEEGEDRLREVTVPANVTQSLVNIFKPFSRNIVRVLVFNSIYSGPSSNEIEFTTHEGSMS</sequence>
<name>A0ABM1TSB9_LIMPO</name>
<dbReference type="Pfam" id="PF00041">
    <property type="entry name" value="fn3"/>
    <property type="match status" value="2"/>
</dbReference>
<protein>
    <submittedName>
        <fullName evidence="6">Neuroglian-like</fullName>
    </submittedName>
</protein>
<dbReference type="SMART" id="SM00060">
    <property type="entry name" value="FN3"/>
    <property type="match status" value="3"/>
</dbReference>
<dbReference type="InterPro" id="IPR007110">
    <property type="entry name" value="Ig-like_dom"/>
</dbReference>
<accession>A0ABM1TSB9</accession>
<dbReference type="GeneID" id="106474762"/>
<feature type="domain" description="Ig-like" evidence="3">
    <location>
        <begin position="193"/>
        <end position="278"/>
    </location>
</feature>
<dbReference type="InterPro" id="IPR003598">
    <property type="entry name" value="Ig_sub2"/>
</dbReference>
<evidence type="ECO:0000259" key="4">
    <source>
        <dbReference type="PROSITE" id="PS50853"/>
    </source>
</evidence>
<dbReference type="SMART" id="SM00409">
    <property type="entry name" value="IG"/>
    <property type="match status" value="4"/>
</dbReference>
<keyword evidence="1" id="KW-0677">Repeat</keyword>
<feature type="domain" description="Fibronectin type-III" evidence="4">
    <location>
        <begin position="581"/>
        <end position="678"/>
    </location>
</feature>
<dbReference type="PROSITE" id="PS50835">
    <property type="entry name" value="IG_LIKE"/>
    <property type="match status" value="4"/>
</dbReference>
<feature type="domain" description="Ig-like" evidence="3">
    <location>
        <begin position="100"/>
        <end position="175"/>
    </location>
</feature>
<dbReference type="PANTHER" id="PTHR44170">
    <property type="entry name" value="PROTEIN SIDEKICK"/>
    <property type="match status" value="1"/>
</dbReference>
<keyword evidence="2" id="KW-1015">Disulfide bond</keyword>
<reference evidence="6" key="1">
    <citation type="submission" date="2025-08" db="UniProtKB">
        <authorList>
            <consortium name="RefSeq"/>
        </authorList>
    </citation>
    <scope>IDENTIFICATION</scope>
    <source>
        <tissue evidence="6">Muscle</tissue>
    </source>
</reference>
<evidence type="ECO:0000313" key="5">
    <source>
        <dbReference type="Proteomes" id="UP000694941"/>
    </source>
</evidence>
<organism evidence="5 6">
    <name type="scientific">Limulus polyphemus</name>
    <name type="common">Atlantic horseshoe crab</name>
    <dbReference type="NCBI Taxonomy" id="6850"/>
    <lineage>
        <taxon>Eukaryota</taxon>
        <taxon>Metazoa</taxon>
        <taxon>Ecdysozoa</taxon>
        <taxon>Arthropoda</taxon>
        <taxon>Chelicerata</taxon>
        <taxon>Merostomata</taxon>
        <taxon>Xiphosura</taxon>
        <taxon>Limulidae</taxon>
        <taxon>Limulus</taxon>
    </lineage>
</organism>
<feature type="domain" description="Fibronectin type-III" evidence="4">
    <location>
        <begin position="478"/>
        <end position="576"/>
    </location>
</feature>
<dbReference type="InterPro" id="IPR036116">
    <property type="entry name" value="FN3_sf"/>
</dbReference>
<dbReference type="Gene3D" id="2.60.40.10">
    <property type="entry name" value="Immunoglobulins"/>
    <property type="match status" value="7"/>
</dbReference>
<feature type="domain" description="Ig-like" evidence="3">
    <location>
        <begin position="283"/>
        <end position="372"/>
    </location>
</feature>
<dbReference type="Proteomes" id="UP000694941">
    <property type="component" value="Unplaced"/>
</dbReference>
<dbReference type="InterPro" id="IPR013783">
    <property type="entry name" value="Ig-like_fold"/>
</dbReference>